<evidence type="ECO:0000313" key="2">
    <source>
        <dbReference type="Proteomes" id="UP000034785"/>
    </source>
</evidence>
<evidence type="ECO:0000313" key="1">
    <source>
        <dbReference type="EMBL" id="KKS69259.1"/>
    </source>
</evidence>
<protein>
    <submittedName>
        <fullName evidence="1">Uncharacterized protein</fullName>
    </submittedName>
</protein>
<name>A0A0G1B7R7_9BACT</name>
<dbReference type="EMBL" id="LCEJ01000059">
    <property type="protein sequence ID" value="KKS69259.1"/>
    <property type="molecule type" value="Genomic_DNA"/>
</dbReference>
<organism evidence="1 2">
    <name type="scientific">Candidatus Daviesbacteria bacterium GW2011_GWA2_42_7</name>
    <dbReference type="NCBI Taxonomy" id="1618425"/>
    <lineage>
        <taxon>Bacteria</taxon>
        <taxon>Candidatus Daviesiibacteriota</taxon>
    </lineage>
</organism>
<reference evidence="1 2" key="1">
    <citation type="journal article" date="2015" name="Nature">
        <title>rRNA introns, odd ribosomes, and small enigmatic genomes across a large radiation of phyla.</title>
        <authorList>
            <person name="Brown C.T."/>
            <person name="Hug L.A."/>
            <person name="Thomas B.C."/>
            <person name="Sharon I."/>
            <person name="Castelle C.J."/>
            <person name="Singh A."/>
            <person name="Wilkins M.J."/>
            <person name="Williams K.H."/>
            <person name="Banfield J.F."/>
        </authorList>
    </citation>
    <scope>NUCLEOTIDE SEQUENCE [LARGE SCALE GENOMIC DNA]</scope>
</reference>
<dbReference type="Proteomes" id="UP000034785">
    <property type="component" value="Unassembled WGS sequence"/>
</dbReference>
<sequence length="181" mass="20260">MSGKEPEVLTGLKLAIEKITKGWPARQCLPLSPYWVEQLCDIQFPSGEVGYTGVSVITPARKERMITLRVSSKGRVGFQTEIGTLEGSLTVVQTLHLPQDNLPVVLRYNELSHFRQGYGGEVFIPLASFERKIASPYKMRSFLELVKRAGEPAPLYYCPEDGVSEAKSLRQEILNSFDIEV</sequence>
<gene>
    <name evidence="1" type="ORF">UV41_C0059G0003</name>
</gene>
<accession>A0A0G1B7R7</accession>
<proteinExistence type="predicted"/>
<dbReference type="AlphaFoldDB" id="A0A0G1B7R7"/>
<comment type="caution">
    <text evidence="1">The sequence shown here is derived from an EMBL/GenBank/DDBJ whole genome shotgun (WGS) entry which is preliminary data.</text>
</comment>